<name>A0A382QQG4_9ZZZZ</name>
<reference evidence="3" key="1">
    <citation type="submission" date="2018-05" db="EMBL/GenBank/DDBJ databases">
        <authorList>
            <person name="Lanie J.A."/>
            <person name="Ng W.-L."/>
            <person name="Kazmierczak K.M."/>
            <person name="Andrzejewski T.M."/>
            <person name="Davidsen T.M."/>
            <person name="Wayne K.J."/>
            <person name="Tettelin H."/>
            <person name="Glass J.I."/>
            <person name="Rusch D."/>
            <person name="Podicherti R."/>
            <person name="Tsui H.-C.T."/>
            <person name="Winkler M.E."/>
        </authorList>
    </citation>
    <scope>NUCLEOTIDE SEQUENCE</scope>
</reference>
<dbReference type="EMBL" id="UINC01116190">
    <property type="protein sequence ID" value="SVC87754.1"/>
    <property type="molecule type" value="Genomic_DNA"/>
</dbReference>
<proteinExistence type="predicted"/>
<evidence type="ECO:0000313" key="3">
    <source>
        <dbReference type="EMBL" id="SVC87754.1"/>
    </source>
</evidence>
<dbReference type="Pfam" id="PF00226">
    <property type="entry name" value="DnaJ"/>
    <property type="match status" value="1"/>
</dbReference>
<dbReference type="PROSITE" id="PS50076">
    <property type="entry name" value="DNAJ_2"/>
    <property type="match status" value="1"/>
</dbReference>
<dbReference type="SMART" id="SM00271">
    <property type="entry name" value="DnaJ"/>
    <property type="match status" value="1"/>
</dbReference>
<keyword evidence="1" id="KW-1133">Transmembrane helix</keyword>
<dbReference type="PRINTS" id="PR00625">
    <property type="entry name" value="JDOMAIN"/>
</dbReference>
<keyword evidence="1" id="KW-0472">Membrane</keyword>
<evidence type="ECO:0000259" key="2">
    <source>
        <dbReference type="PROSITE" id="PS50076"/>
    </source>
</evidence>
<accession>A0A382QQG4</accession>
<evidence type="ECO:0000256" key="1">
    <source>
        <dbReference type="SAM" id="Phobius"/>
    </source>
</evidence>
<dbReference type="SUPFAM" id="SSF46565">
    <property type="entry name" value="Chaperone J-domain"/>
    <property type="match status" value="1"/>
</dbReference>
<dbReference type="PANTHER" id="PTHR24074">
    <property type="entry name" value="CO-CHAPERONE PROTEIN DJLA"/>
    <property type="match status" value="1"/>
</dbReference>
<dbReference type="Gene3D" id="1.10.287.110">
    <property type="entry name" value="DnaJ domain"/>
    <property type="match status" value="1"/>
</dbReference>
<feature type="domain" description="J" evidence="2">
    <location>
        <begin position="147"/>
        <end position="205"/>
    </location>
</feature>
<dbReference type="CDD" id="cd06257">
    <property type="entry name" value="DnaJ"/>
    <property type="match status" value="1"/>
</dbReference>
<dbReference type="InterPro" id="IPR001623">
    <property type="entry name" value="DnaJ_domain"/>
</dbReference>
<dbReference type="AlphaFoldDB" id="A0A382QQG4"/>
<dbReference type="InterPro" id="IPR036869">
    <property type="entry name" value="J_dom_sf"/>
</dbReference>
<organism evidence="3">
    <name type="scientific">marine metagenome</name>
    <dbReference type="NCBI Taxonomy" id="408172"/>
    <lineage>
        <taxon>unclassified sequences</taxon>
        <taxon>metagenomes</taxon>
        <taxon>ecological metagenomes</taxon>
    </lineage>
</organism>
<feature type="transmembrane region" description="Helical" evidence="1">
    <location>
        <begin position="24"/>
        <end position="41"/>
    </location>
</feature>
<gene>
    <name evidence="3" type="ORF">METZ01_LOCUS340608</name>
</gene>
<keyword evidence="1" id="KW-0812">Transmembrane</keyword>
<dbReference type="InterPro" id="IPR050817">
    <property type="entry name" value="DjlA_DnaK_co-chaperone"/>
</dbReference>
<sequence>MVFLLFFVFFIIFLWAVVKTLIDYWYITVPVIALIIIYAKIKSNRARAKKDSKSTWHEREEWTRQQRVDDEYWHESEEWTRQQNADDKRTWGYQYTQEEKDKDQRRWEEWEREFEEECEREEQEMNETWEEFRRFAEEFNNRFGIGKYYKVLELDTNATLEQIKARYRELALKWHPDRNKAGKGKATKKFTKINDAYEKIIENMRVEECTP</sequence>
<protein>
    <recommendedName>
        <fullName evidence="2">J domain-containing protein</fullName>
    </recommendedName>
</protein>